<evidence type="ECO:0000256" key="1">
    <source>
        <dbReference type="ARBA" id="ARBA00001971"/>
    </source>
</evidence>
<evidence type="ECO:0000256" key="5">
    <source>
        <dbReference type="PIRSR" id="PIRSR602401-1"/>
    </source>
</evidence>
<feature type="binding site" description="axial binding residue" evidence="5">
    <location>
        <position position="483"/>
    </location>
    <ligand>
        <name>heme</name>
        <dbReference type="ChEBI" id="CHEBI:30413"/>
    </ligand>
    <ligandPart>
        <name>Fe</name>
        <dbReference type="ChEBI" id="CHEBI:18248"/>
    </ligandPart>
</feature>
<keyword evidence="5 6" id="KW-0349">Heme</keyword>
<dbReference type="PANTHER" id="PTHR24305:SF166">
    <property type="entry name" value="CYTOCHROME P450 12A4, MITOCHONDRIAL-RELATED"/>
    <property type="match status" value="1"/>
</dbReference>
<dbReference type="InterPro" id="IPR001128">
    <property type="entry name" value="Cyt_P450"/>
</dbReference>
<accession>A0A6G1JEJ1</accession>
<dbReference type="InterPro" id="IPR002401">
    <property type="entry name" value="Cyt_P450_E_grp-I"/>
</dbReference>
<keyword evidence="9" id="KW-1185">Reference proteome</keyword>
<evidence type="ECO:0000256" key="3">
    <source>
        <dbReference type="ARBA" id="ARBA00022723"/>
    </source>
</evidence>
<dbReference type="AlphaFoldDB" id="A0A6G1JEJ1"/>
<keyword evidence="6" id="KW-0560">Oxidoreductase</keyword>
<dbReference type="EMBL" id="MU005573">
    <property type="protein sequence ID" value="KAF2688987.1"/>
    <property type="molecule type" value="Genomic_DNA"/>
</dbReference>
<dbReference type="Gene3D" id="1.10.630.10">
    <property type="entry name" value="Cytochrome P450"/>
    <property type="match status" value="1"/>
</dbReference>
<comment type="similarity">
    <text evidence="2 6">Belongs to the cytochrome P450 family.</text>
</comment>
<sequence length="552" mass="62392">MISSIISTLLVLLSLFILSSVWGIIHNYEIARKIGIPVIIVPISPENPIWMLTARHVMPLLKYVPFGNGNFTRFGYVGWQFDDKYRVHQELGDAVVFSTPAKNWIYLSNADTTHELIRKERQGEFARPVELLAMLDVFGPNLSTTNGADWQRQRKCTAASFNEQSNGLVWTESLRQGQQLLAYWKKGDKNKSSTMAQDARTLTLDVLVHAAFGKSFDFYGAREKKTTSRPLSYRDALAIILENAIPILIVGPENLKRLSFIPGLARLGDAALQFKKYMSDMFDENAEKAQDGTARGNLITSLVRASVDDKLISREEVIGNIFVYNFAGHDTTAHSFAFTFILLALNPDVQDWMSEEINHVINEDQTLDAKYDAFPRLVRTLAILLETLRLYDPLLSIVKGTQTQPGYLTIGSQKIIVPPDTRIILNLQALQSHPKYWGDDSLEWKPSRWIQTRPGPEPLFDRESIIELDHGAYIPWGEGNRSCPGKKFAQVEHVAVMVAMFRDHFVAPARLEGEGEEAARERTRSTLRDTGMVLLLQILHPEKAPLEWKARA</sequence>
<dbReference type="InterPro" id="IPR036396">
    <property type="entry name" value="Cyt_P450_sf"/>
</dbReference>
<evidence type="ECO:0000313" key="8">
    <source>
        <dbReference type="EMBL" id="KAF2688987.1"/>
    </source>
</evidence>
<dbReference type="PANTHER" id="PTHR24305">
    <property type="entry name" value="CYTOCHROME P450"/>
    <property type="match status" value="1"/>
</dbReference>
<dbReference type="GO" id="GO:0020037">
    <property type="term" value="F:heme binding"/>
    <property type="evidence" value="ECO:0007669"/>
    <property type="project" value="InterPro"/>
</dbReference>
<dbReference type="Proteomes" id="UP000799291">
    <property type="component" value="Unassembled WGS sequence"/>
</dbReference>
<name>A0A6G1JEJ1_9PLEO</name>
<feature type="chain" id="PRO_5026024398" evidence="7">
    <location>
        <begin position="24"/>
        <end position="552"/>
    </location>
</feature>
<protein>
    <submittedName>
        <fullName evidence="8">Cytochrome P450 monooxygenase-like protein</fullName>
    </submittedName>
</protein>
<dbReference type="GO" id="GO:0005506">
    <property type="term" value="F:iron ion binding"/>
    <property type="evidence" value="ECO:0007669"/>
    <property type="project" value="InterPro"/>
</dbReference>
<dbReference type="InterPro" id="IPR050121">
    <property type="entry name" value="Cytochrome_P450_monoxygenase"/>
</dbReference>
<evidence type="ECO:0000313" key="9">
    <source>
        <dbReference type="Proteomes" id="UP000799291"/>
    </source>
</evidence>
<evidence type="ECO:0000256" key="2">
    <source>
        <dbReference type="ARBA" id="ARBA00010617"/>
    </source>
</evidence>
<dbReference type="GO" id="GO:0004497">
    <property type="term" value="F:monooxygenase activity"/>
    <property type="evidence" value="ECO:0007669"/>
    <property type="project" value="UniProtKB-KW"/>
</dbReference>
<keyword evidence="4 5" id="KW-0408">Iron</keyword>
<evidence type="ECO:0000256" key="4">
    <source>
        <dbReference type="ARBA" id="ARBA00023004"/>
    </source>
</evidence>
<dbReference type="CDD" id="cd11070">
    <property type="entry name" value="CYP56-like"/>
    <property type="match status" value="1"/>
</dbReference>
<evidence type="ECO:0000256" key="6">
    <source>
        <dbReference type="RuleBase" id="RU000461"/>
    </source>
</evidence>
<dbReference type="PRINTS" id="PR00385">
    <property type="entry name" value="P450"/>
</dbReference>
<gene>
    <name evidence="8" type="ORF">K458DRAFT_293731</name>
</gene>
<comment type="cofactor">
    <cofactor evidence="1 5">
        <name>heme</name>
        <dbReference type="ChEBI" id="CHEBI:30413"/>
    </cofactor>
</comment>
<organism evidence="8 9">
    <name type="scientific">Lentithecium fluviatile CBS 122367</name>
    <dbReference type="NCBI Taxonomy" id="1168545"/>
    <lineage>
        <taxon>Eukaryota</taxon>
        <taxon>Fungi</taxon>
        <taxon>Dikarya</taxon>
        <taxon>Ascomycota</taxon>
        <taxon>Pezizomycotina</taxon>
        <taxon>Dothideomycetes</taxon>
        <taxon>Pleosporomycetidae</taxon>
        <taxon>Pleosporales</taxon>
        <taxon>Massarineae</taxon>
        <taxon>Lentitheciaceae</taxon>
        <taxon>Lentithecium</taxon>
    </lineage>
</organism>
<dbReference type="SUPFAM" id="SSF48264">
    <property type="entry name" value="Cytochrome P450"/>
    <property type="match status" value="1"/>
</dbReference>
<proteinExistence type="inferred from homology"/>
<dbReference type="GO" id="GO:0016705">
    <property type="term" value="F:oxidoreductase activity, acting on paired donors, with incorporation or reduction of molecular oxygen"/>
    <property type="evidence" value="ECO:0007669"/>
    <property type="project" value="InterPro"/>
</dbReference>
<reference evidence="8" key="1">
    <citation type="journal article" date="2020" name="Stud. Mycol.">
        <title>101 Dothideomycetes genomes: a test case for predicting lifestyles and emergence of pathogens.</title>
        <authorList>
            <person name="Haridas S."/>
            <person name="Albert R."/>
            <person name="Binder M."/>
            <person name="Bloem J."/>
            <person name="Labutti K."/>
            <person name="Salamov A."/>
            <person name="Andreopoulos B."/>
            <person name="Baker S."/>
            <person name="Barry K."/>
            <person name="Bills G."/>
            <person name="Bluhm B."/>
            <person name="Cannon C."/>
            <person name="Castanera R."/>
            <person name="Culley D."/>
            <person name="Daum C."/>
            <person name="Ezra D."/>
            <person name="Gonzalez J."/>
            <person name="Henrissat B."/>
            <person name="Kuo A."/>
            <person name="Liang C."/>
            <person name="Lipzen A."/>
            <person name="Lutzoni F."/>
            <person name="Magnuson J."/>
            <person name="Mondo S."/>
            <person name="Nolan M."/>
            <person name="Ohm R."/>
            <person name="Pangilinan J."/>
            <person name="Park H.-J."/>
            <person name="Ramirez L."/>
            <person name="Alfaro M."/>
            <person name="Sun H."/>
            <person name="Tritt A."/>
            <person name="Yoshinaga Y."/>
            <person name="Zwiers L.-H."/>
            <person name="Turgeon B."/>
            <person name="Goodwin S."/>
            <person name="Spatafora J."/>
            <person name="Crous P."/>
            <person name="Grigoriev I."/>
        </authorList>
    </citation>
    <scope>NUCLEOTIDE SEQUENCE</scope>
    <source>
        <strain evidence="8">CBS 122367</strain>
    </source>
</reference>
<dbReference type="OrthoDB" id="1470350at2759"/>
<keyword evidence="7" id="KW-0732">Signal</keyword>
<dbReference type="PROSITE" id="PS00086">
    <property type="entry name" value="CYTOCHROME_P450"/>
    <property type="match status" value="1"/>
</dbReference>
<dbReference type="Pfam" id="PF00067">
    <property type="entry name" value="p450"/>
    <property type="match status" value="1"/>
</dbReference>
<keyword evidence="3 5" id="KW-0479">Metal-binding</keyword>
<keyword evidence="6 8" id="KW-0503">Monooxygenase</keyword>
<dbReference type="InterPro" id="IPR017972">
    <property type="entry name" value="Cyt_P450_CS"/>
</dbReference>
<evidence type="ECO:0000256" key="7">
    <source>
        <dbReference type="SAM" id="SignalP"/>
    </source>
</evidence>
<dbReference type="PRINTS" id="PR00463">
    <property type="entry name" value="EP450I"/>
</dbReference>
<feature type="signal peptide" evidence="7">
    <location>
        <begin position="1"/>
        <end position="23"/>
    </location>
</feature>